<dbReference type="EMBL" id="BAEQ01000026">
    <property type="protein sequence ID" value="GAC28607.1"/>
    <property type="molecule type" value="Genomic_DNA"/>
</dbReference>
<comment type="caution">
    <text evidence="1">The sequence shown here is derived from an EMBL/GenBank/DDBJ whole genome shotgun (WGS) entry which is preliminary data.</text>
</comment>
<dbReference type="Proteomes" id="UP000006251">
    <property type="component" value="Unassembled WGS sequence"/>
</dbReference>
<keyword evidence="2" id="KW-1185">Reference proteome</keyword>
<protein>
    <submittedName>
        <fullName evidence="1">Uncharacterized protein</fullName>
    </submittedName>
</protein>
<gene>
    <name evidence="1" type="ORF">GPAL_1744</name>
</gene>
<reference evidence="2" key="1">
    <citation type="journal article" date="2014" name="Environ. Microbiol.">
        <title>Comparative genomics of the marine bacterial genus Glaciecola reveals the high degree of genomic diversity and genomic characteristic for cold adaptation.</title>
        <authorList>
            <person name="Qin Q.L."/>
            <person name="Xie B.B."/>
            <person name="Yu Y."/>
            <person name="Shu Y.L."/>
            <person name="Rong J.C."/>
            <person name="Zhang Y.J."/>
            <person name="Zhao D.L."/>
            <person name="Chen X.L."/>
            <person name="Zhang X.Y."/>
            <person name="Chen B."/>
            <person name="Zhou B.C."/>
            <person name="Zhang Y.Z."/>
        </authorList>
    </citation>
    <scope>NUCLEOTIDE SEQUENCE [LARGE SCALE GENOMIC DNA]</scope>
    <source>
        <strain evidence="2">ACAM 615</strain>
    </source>
</reference>
<evidence type="ECO:0000313" key="1">
    <source>
        <dbReference type="EMBL" id="GAC28607.1"/>
    </source>
</evidence>
<proteinExistence type="predicted"/>
<evidence type="ECO:0000313" key="2">
    <source>
        <dbReference type="Proteomes" id="UP000006251"/>
    </source>
</evidence>
<name>K6ZE31_9ALTE</name>
<sequence>MRNRVDNNIFEPNLSAHKSFDIKNHQWPEAPCTLQTKIG</sequence>
<accession>K6ZE31</accession>
<organism evidence="1 2">
    <name type="scientific">Brumicola pallidula DSM 14239 = ACAM 615</name>
    <dbReference type="NCBI Taxonomy" id="1121922"/>
    <lineage>
        <taxon>Bacteria</taxon>
        <taxon>Pseudomonadati</taxon>
        <taxon>Pseudomonadota</taxon>
        <taxon>Gammaproteobacteria</taxon>
        <taxon>Alteromonadales</taxon>
        <taxon>Alteromonadaceae</taxon>
        <taxon>Brumicola</taxon>
    </lineage>
</organism>
<dbReference type="AlphaFoldDB" id="K6ZE31"/>